<dbReference type="EC" id="2.7.11.1" evidence="1"/>
<evidence type="ECO:0000256" key="8">
    <source>
        <dbReference type="ARBA" id="ARBA00048679"/>
    </source>
</evidence>
<dbReference type="GO" id="GO:0035556">
    <property type="term" value="P:intracellular signal transduction"/>
    <property type="evidence" value="ECO:0007669"/>
    <property type="project" value="TreeGrafter"/>
</dbReference>
<dbReference type="InterPro" id="IPR017441">
    <property type="entry name" value="Protein_kinase_ATP_BS"/>
</dbReference>
<comment type="caution">
    <text evidence="11">The sequence shown here is derived from an EMBL/GenBank/DDBJ whole genome shotgun (WGS) entry which is preliminary data.</text>
</comment>
<keyword evidence="3" id="KW-0808">Transferase</keyword>
<dbReference type="PROSITE" id="PS00108">
    <property type="entry name" value="PROTEIN_KINASE_ST"/>
    <property type="match status" value="1"/>
</dbReference>
<dbReference type="Pfam" id="PF00069">
    <property type="entry name" value="Pkinase"/>
    <property type="match status" value="1"/>
</dbReference>
<dbReference type="InterPro" id="IPR000719">
    <property type="entry name" value="Prot_kinase_dom"/>
</dbReference>
<evidence type="ECO:0000256" key="5">
    <source>
        <dbReference type="ARBA" id="ARBA00022777"/>
    </source>
</evidence>
<gene>
    <name evidence="11" type="ORF">JR316_012075</name>
</gene>
<evidence type="ECO:0000256" key="1">
    <source>
        <dbReference type="ARBA" id="ARBA00012513"/>
    </source>
</evidence>
<dbReference type="PANTHER" id="PTHR24356:SF1">
    <property type="entry name" value="SERINE_THREONINE-PROTEIN KINASE GREATWALL"/>
    <property type="match status" value="1"/>
</dbReference>
<evidence type="ECO:0000259" key="10">
    <source>
        <dbReference type="PROSITE" id="PS50011"/>
    </source>
</evidence>
<dbReference type="InterPro" id="IPR050236">
    <property type="entry name" value="Ser_Thr_kinase_AGC"/>
</dbReference>
<accession>A0A8H7XLU7</accession>
<evidence type="ECO:0000256" key="2">
    <source>
        <dbReference type="ARBA" id="ARBA00022527"/>
    </source>
</evidence>
<evidence type="ECO:0000256" key="7">
    <source>
        <dbReference type="ARBA" id="ARBA00047899"/>
    </source>
</evidence>
<dbReference type="Gene3D" id="1.10.510.10">
    <property type="entry name" value="Transferase(Phosphotransferase) domain 1"/>
    <property type="match status" value="1"/>
</dbReference>
<feature type="binding site" evidence="9">
    <location>
        <position position="254"/>
    </location>
    <ligand>
        <name>ATP</name>
        <dbReference type="ChEBI" id="CHEBI:30616"/>
    </ligand>
</feature>
<dbReference type="PROSITE" id="PS50011">
    <property type="entry name" value="PROTEIN_KINASE_DOM"/>
    <property type="match status" value="1"/>
</dbReference>
<dbReference type="PROSITE" id="PS00107">
    <property type="entry name" value="PROTEIN_KINASE_ATP"/>
    <property type="match status" value="1"/>
</dbReference>
<dbReference type="InterPro" id="IPR011009">
    <property type="entry name" value="Kinase-like_dom_sf"/>
</dbReference>
<evidence type="ECO:0000256" key="3">
    <source>
        <dbReference type="ARBA" id="ARBA00022679"/>
    </source>
</evidence>
<dbReference type="GO" id="GO:0005524">
    <property type="term" value="F:ATP binding"/>
    <property type="evidence" value="ECO:0007669"/>
    <property type="project" value="UniProtKB-UniRule"/>
</dbReference>
<keyword evidence="2" id="KW-0723">Serine/threonine-protein kinase</keyword>
<keyword evidence="4 9" id="KW-0547">Nucleotide-binding</keyword>
<evidence type="ECO:0000256" key="6">
    <source>
        <dbReference type="ARBA" id="ARBA00022840"/>
    </source>
</evidence>
<dbReference type="PANTHER" id="PTHR24356">
    <property type="entry name" value="SERINE/THREONINE-PROTEIN KINASE"/>
    <property type="match status" value="1"/>
</dbReference>
<keyword evidence="5" id="KW-0418">Kinase</keyword>
<sequence>MFSGNVLAGDVSFPAHYIFSKLACNGSTPPQRDYSNSLASLKSLAHWALQVASSTKPLLLSSHSDVQQATRKQASSLIKHVSTTPAVFVIYTSITGENPCVGVSPAKQKISLLALYTLDKLGNFQLLGSLYLSTSYQAFENSRRVSYESSNEIKAFPLPRQNLECIFYFLPTSFFSTTLKLGRQTFLGFIKNGYERRLNTLFGFLRYSGPRRLRSCRKVVLDLDGYQITHIGKGAFAIISRVIHRASGEIRVMKRITFDNTGLAEYLARNEVDALKAMSGNVWFPPLLNNFEEGGEFLITMPFYHRGDLAALIEHKGYLGRKLAQFYSAQLILAIHNLHKMGIIHRDIKTDNIFLDGNGHLVLADLGLAENIATYEGGEEMMKYFPEWLEARDKGGDDFPLLWVNHRNPLSMIGSAGTFWYTAPEVFRKERYSFGVDYWSVGVIYYELITGHIPFNHFKPYPENKRPELDFTMKPGQLKDVVHWEEEALSEVRTYYNELNL</sequence>
<feature type="domain" description="Protein kinase" evidence="10">
    <location>
        <begin position="225"/>
        <end position="501"/>
    </location>
</feature>
<dbReference type="SMART" id="SM00220">
    <property type="entry name" value="S_TKc"/>
    <property type="match status" value="1"/>
</dbReference>
<proteinExistence type="predicted"/>
<name>A0A8H7XLU7_PSICU</name>
<dbReference type="SUPFAM" id="SSF56112">
    <property type="entry name" value="Protein kinase-like (PK-like)"/>
    <property type="match status" value="1"/>
</dbReference>
<dbReference type="AlphaFoldDB" id="A0A8H7XLU7"/>
<protein>
    <recommendedName>
        <fullName evidence="1">non-specific serine/threonine protein kinase</fullName>
        <ecNumber evidence="1">2.7.11.1</ecNumber>
    </recommendedName>
</protein>
<evidence type="ECO:0000256" key="4">
    <source>
        <dbReference type="ARBA" id="ARBA00022741"/>
    </source>
</evidence>
<evidence type="ECO:0000313" key="11">
    <source>
        <dbReference type="EMBL" id="KAG5163207.1"/>
    </source>
</evidence>
<reference evidence="11" key="1">
    <citation type="submission" date="2021-02" db="EMBL/GenBank/DDBJ databases">
        <title>Psilocybe cubensis genome.</title>
        <authorList>
            <person name="Mckernan K.J."/>
            <person name="Crawford S."/>
            <person name="Trippe A."/>
            <person name="Kane L.T."/>
            <person name="Mclaughlin S."/>
        </authorList>
    </citation>
    <scope>NUCLEOTIDE SEQUENCE [LARGE SCALE GENOMIC DNA]</scope>
    <source>
        <strain evidence="11">MGC-MH-2018</strain>
    </source>
</reference>
<comment type="catalytic activity">
    <reaction evidence="8">
        <text>L-seryl-[protein] + ATP = O-phospho-L-seryl-[protein] + ADP + H(+)</text>
        <dbReference type="Rhea" id="RHEA:17989"/>
        <dbReference type="Rhea" id="RHEA-COMP:9863"/>
        <dbReference type="Rhea" id="RHEA-COMP:11604"/>
        <dbReference type="ChEBI" id="CHEBI:15378"/>
        <dbReference type="ChEBI" id="CHEBI:29999"/>
        <dbReference type="ChEBI" id="CHEBI:30616"/>
        <dbReference type="ChEBI" id="CHEBI:83421"/>
        <dbReference type="ChEBI" id="CHEBI:456216"/>
        <dbReference type="EC" id="2.7.11.1"/>
    </reaction>
</comment>
<dbReference type="GO" id="GO:0004674">
    <property type="term" value="F:protein serine/threonine kinase activity"/>
    <property type="evidence" value="ECO:0007669"/>
    <property type="project" value="UniProtKB-KW"/>
</dbReference>
<dbReference type="InterPro" id="IPR008271">
    <property type="entry name" value="Ser/Thr_kinase_AS"/>
</dbReference>
<keyword evidence="6 9" id="KW-0067">ATP-binding</keyword>
<comment type="catalytic activity">
    <reaction evidence="7">
        <text>L-threonyl-[protein] + ATP = O-phospho-L-threonyl-[protein] + ADP + H(+)</text>
        <dbReference type="Rhea" id="RHEA:46608"/>
        <dbReference type="Rhea" id="RHEA-COMP:11060"/>
        <dbReference type="Rhea" id="RHEA-COMP:11605"/>
        <dbReference type="ChEBI" id="CHEBI:15378"/>
        <dbReference type="ChEBI" id="CHEBI:30013"/>
        <dbReference type="ChEBI" id="CHEBI:30616"/>
        <dbReference type="ChEBI" id="CHEBI:61977"/>
        <dbReference type="ChEBI" id="CHEBI:456216"/>
        <dbReference type="EC" id="2.7.11.1"/>
    </reaction>
</comment>
<evidence type="ECO:0000256" key="9">
    <source>
        <dbReference type="PROSITE-ProRule" id="PRU10141"/>
    </source>
</evidence>
<dbReference type="EMBL" id="JAFIQS010000016">
    <property type="protein sequence ID" value="KAG5163207.1"/>
    <property type="molecule type" value="Genomic_DNA"/>
</dbReference>
<organism evidence="11">
    <name type="scientific">Psilocybe cubensis</name>
    <name type="common">Psychedelic mushroom</name>
    <name type="synonym">Stropharia cubensis</name>
    <dbReference type="NCBI Taxonomy" id="181762"/>
    <lineage>
        <taxon>Eukaryota</taxon>
        <taxon>Fungi</taxon>
        <taxon>Dikarya</taxon>
        <taxon>Basidiomycota</taxon>
        <taxon>Agaricomycotina</taxon>
        <taxon>Agaricomycetes</taxon>
        <taxon>Agaricomycetidae</taxon>
        <taxon>Agaricales</taxon>
        <taxon>Agaricineae</taxon>
        <taxon>Strophariaceae</taxon>
        <taxon>Psilocybe</taxon>
    </lineage>
</organism>